<evidence type="ECO:0000256" key="8">
    <source>
        <dbReference type="ARBA" id="ARBA00023125"/>
    </source>
</evidence>
<evidence type="ECO:0000256" key="4">
    <source>
        <dbReference type="ARBA" id="ARBA00022454"/>
    </source>
</evidence>
<proteinExistence type="predicted"/>
<dbReference type="InterPro" id="IPR001005">
    <property type="entry name" value="SANT/Myb"/>
</dbReference>
<evidence type="ECO:0000256" key="11">
    <source>
        <dbReference type="ARBA" id="ARBA00058078"/>
    </source>
</evidence>
<evidence type="ECO:0000256" key="7">
    <source>
        <dbReference type="ARBA" id="ARBA00023054"/>
    </source>
</evidence>
<dbReference type="CDD" id="cd11660">
    <property type="entry name" value="SANT_TRF"/>
    <property type="match status" value="1"/>
</dbReference>
<dbReference type="FunFam" id="1.10.246.220:FF:000002">
    <property type="entry name" value="Telomere repeat-binding factor 1"/>
    <property type="match status" value="1"/>
</dbReference>
<feature type="domain" description="Myb-like" evidence="13">
    <location>
        <begin position="54"/>
        <end position="111"/>
    </location>
</feature>
<keyword evidence="17" id="KW-1185">Reference proteome</keyword>
<evidence type="ECO:0000256" key="1">
    <source>
        <dbReference type="ARBA" id="ARBA00004574"/>
    </source>
</evidence>
<dbReference type="SMART" id="SM00717">
    <property type="entry name" value="SANT"/>
    <property type="match status" value="1"/>
</dbReference>
<feature type="region of interest" description="Disordered" evidence="12">
    <location>
        <begin position="111"/>
        <end position="173"/>
    </location>
</feature>
<dbReference type="InterPro" id="IPR009057">
    <property type="entry name" value="Homeodomain-like_sf"/>
</dbReference>
<dbReference type="InterPro" id="IPR017930">
    <property type="entry name" value="Myb_dom"/>
</dbReference>
<dbReference type="InterPro" id="IPR036388">
    <property type="entry name" value="WH-like_DNA-bd_sf"/>
</dbReference>
<dbReference type="SUPFAM" id="SSF46689">
    <property type="entry name" value="Homeodomain-like"/>
    <property type="match status" value="1"/>
</dbReference>
<keyword evidence="9" id="KW-0804">Transcription</keyword>
<organism evidence="16 17">
    <name type="scientific">Acorus calamus</name>
    <name type="common">Sweet flag</name>
    <dbReference type="NCBI Taxonomy" id="4465"/>
    <lineage>
        <taxon>Eukaryota</taxon>
        <taxon>Viridiplantae</taxon>
        <taxon>Streptophyta</taxon>
        <taxon>Embryophyta</taxon>
        <taxon>Tracheophyta</taxon>
        <taxon>Spermatophyta</taxon>
        <taxon>Magnoliopsida</taxon>
        <taxon>Liliopsida</taxon>
        <taxon>Acoraceae</taxon>
        <taxon>Acorus</taxon>
    </lineage>
</organism>
<comment type="caution">
    <text evidence="16">The sequence shown here is derived from an EMBL/GenBank/DDBJ whole genome shotgun (WGS) entry which is preliminary data.</text>
</comment>
<evidence type="ECO:0000256" key="5">
    <source>
        <dbReference type="ARBA" id="ARBA00022895"/>
    </source>
</evidence>
<dbReference type="Gene3D" id="1.10.246.220">
    <property type="match status" value="1"/>
</dbReference>
<keyword evidence="5" id="KW-0779">Telomere</keyword>
<sequence>MKRKAVDSQTLPPLRPRPSSDLPTSAASSRERVQGGGSKSLKKGKQQQQKKNKRMGAPKQKWTAEEEEALIAGVDKHGAGKWRTIQKDPEFSHYLSARSNIDLKDKWRNMSVSGGQGSRERARTPKTKSLPLGPFCGPQVTVASASASSSIKQEASPHTVTESSKSTQDEKATPRYTSMIIEALSNLQEPNGSEIVTICDFIEQKHDVPLNFRRLLSSKLRRLVAQNKIEKVHKGYRLKDSSFATKTPAPKQKDPTNRLKQTQTNSSTIVANPTSELNEVRIAAAYRLTDAQSKEILAWEAVKEAERITRMSEDAENQLTLAKEIYDHCLRGEIVTMA</sequence>
<dbReference type="PROSITE" id="PS51504">
    <property type="entry name" value="H15"/>
    <property type="match status" value="1"/>
</dbReference>
<evidence type="ECO:0000256" key="3">
    <source>
        <dbReference type="ARBA" id="ARBA00011414"/>
    </source>
</evidence>
<dbReference type="Pfam" id="PF00249">
    <property type="entry name" value="Myb_DNA-binding"/>
    <property type="match status" value="1"/>
</dbReference>
<dbReference type="GO" id="GO:0005730">
    <property type="term" value="C:nucleolus"/>
    <property type="evidence" value="ECO:0007669"/>
    <property type="project" value="UniProtKB-SubCell"/>
</dbReference>
<dbReference type="PROSITE" id="PS50090">
    <property type="entry name" value="MYB_LIKE"/>
    <property type="match status" value="1"/>
</dbReference>
<dbReference type="PANTHER" id="PTHR46267">
    <property type="entry name" value="SINGLE MYB HISTONE 4"/>
    <property type="match status" value="1"/>
</dbReference>
<evidence type="ECO:0000256" key="6">
    <source>
        <dbReference type="ARBA" id="ARBA00023015"/>
    </source>
</evidence>
<evidence type="ECO:0000313" key="16">
    <source>
        <dbReference type="EMBL" id="KAK1289633.1"/>
    </source>
</evidence>
<dbReference type="GO" id="GO:0003691">
    <property type="term" value="F:double-stranded telomeric DNA binding"/>
    <property type="evidence" value="ECO:0007669"/>
    <property type="project" value="InterPro"/>
</dbReference>
<reference evidence="16" key="2">
    <citation type="submission" date="2023-06" db="EMBL/GenBank/DDBJ databases">
        <authorList>
            <person name="Ma L."/>
            <person name="Liu K.-W."/>
            <person name="Li Z."/>
            <person name="Hsiao Y.-Y."/>
            <person name="Qi Y."/>
            <person name="Fu T."/>
            <person name="Tang G."/>
            <person name="Zhang D."/>
            <person name="Sun W.-H."/>
            <person name="Liu D.-K."/>
            <person name="Li Y."/>
            <person name="Chen G.-Z."/>
            <person name="Liu X.-D."/>
            <person name="Liao X.-Y."/>
            <person name="Jiang Y.-T."/>
            <person name="Yu X."/>
            <person name="Hao Y."/>
            <person name="Huang J."/>
            <person name="Zhao X.-W."/>
            <person name="Ke S."/>
            <person name="Chen Y.-Y."/>
            <person name="Wu W.-L."/>
            <person name="Hsu J.-L."/>
            <person name="Lin Y.-F."/>
            <person name="Huang M.-D."/>
            <person name="Li C.-Y."/>
            <person name="Huang L."/>
            <person name="Wang Z.-W."/>
            <person name="Zhao X."/>
            <person name="Zhong W.-Y."/>
            <person name="Peng D.-H."/>
            <person name="Ahmad S."/>
            <person name="Lan S."/>
            <person name="Zhang J.-S."/>
            <person name="Tsai W.-C."/>
            <person name="Van De Peer Y."/>
            <person name="Liu Z.-J."/>
        </authorList>
    </citation>
    <scope>NUCLEOTIDE SEQUENCE</scope>
    <source>
        <strain evidence="16">CP</strain>
        <tissue evidence="16">Leaves</tissue>
    </source>
</reference>
<evidence type="ECO:0000256" key="12">
    <source>
        <dbReference type="SAM" id="MobiDB-lite"/>
    </source>
</evidence>
<feature type="compositionally biased region" description="Basic residues" evidence="12">
    <location>
        <begin position="40"/>
        <end position="56"/>
    </location>
</feature>
<dbReference type="Pfam" id="PF00538">
    <property type="entry name" value="Linker_histone"/>
    <property type="match status" value="1"/>
</dbReference>
<keyword evidence="7" id="KW-0175">Coiled coil</keyword>
<dbReference type="PANTHER" id="PTHR46267:SF15">
    <property type="entry name" value="WINGED HELIX-TURN-HELIX TRANSCRIPTION REPRESSOR DNA-BINDING PROTEIN-RELATED"/>
    <property type="match status" value="1"/>
</dbReference>
<feature type="domain" description="H15" evidence="15">
    <location>
        <begin position="172"/>
        <end position="240"/>
    </location>
</feature>
<keyword evidence="10" id="KW-0539">Nucleus</keyword>
<evidence type="ECO:0000313" key="17">
    <source>
        <dbReference type="Proteomes" id="UP001180020"/>
    </source>
</evidence>
<feature type="domain" description="HTH myb-type" evidence="14">
    <location>
        <begin position="54"/>
        <end position="115"/>
    </location>
</feature>
<evidence type="ECO:0000256" key="10">
    <source>
        <dbReference type="ARBA" id="ARBA00023242"/>
    </source>
</evidence>
<accession>A0AAV9CKB2</accession>
<dbReference type="InterPro" id="IPR044597">
    <property type="entry name" value="SMH1-6"/>
</dbReference>
<evidence type="ECO:0000259" key="14">
    <source>
        <dbReference type="PROSITE" id="PS51294"/>
    </source>
</evidence>
<protein>
    <submittedName>
        <fullName evidence="16">Telomere repeat-binding factor 4</fullName>
    </submittedName>
</protein>
<feature type="compositionally biased region" description="Polar residues" evidence="12">
    <location>
        <begin position="258"/>
        <end position="272"/>
    </location>
</feature>
<evidence type="ECO:0000256" key="9">
    <source>
        <dbReference type="ARBA" id="ARBA00023163"/>
    </source>
</evidence>
<evidence type="ECO:0000256" key="2">
    <source>
        <dbReference type="ARBA" id="ARBA00004604"/>
    </source>
</evidence>
<dbReference type="GO" id="GO:0000786">
    <property type="term" value="C:nucleosome"/>
    <property type="evidence" value="ECO:0007669"/>
    <property type="project" value="InterPro"/>
</dbReference>
<feature type="region of interest" description="Disordered" evidence="12">
    <location>
        <begin position="240"/>
        <end position="272"/>
    </location>
</feature>
<keyword evidence="4" id="KW-0158">Chromosome</keyword>
<dbReference type="AlphaFoldDB" id="A0AAV9CKB2"/>
<dbReference type="Proteomes" id="UP001180020">
    <property type="component" value="Unassembled WGS sequence"/>
</dbReference>
<feature type="region of interest" description="Disordered" evidence="12">
    <location>
        <begin position="1"/>
        <end position="64"/>
    </location>
</feature>
<gene>
    <name evidence="16" type="ORF">QJS10_CPB18g00848</name>
</gene>
<reference evidence="16" key="1">
    <citation type="journal article" date="2023" name="Nat. Commun.">
        <title>Diploid and tetraploid genomes of Acorus and the evolution of monocots.</title>
        <authorList>
            <person name="Ma L."/>
            <person name="Liu K.W."/>
            <person name="Li Z."/>
            <person name="Hsiao Y.Y."/>
            <person name="Qi Y."/>
            <person name="Fu T."/>
            <person name="Tang G.D."/>
            <person name="Zhang D."/>
            <person name="Sun W.H."/>
            <person name="Liu D.K."/>
            <person name="Li Y."/>
            <person name="Chen G.Z."/>
            <person name="Liu X.D."/>
            <person name="Liao X.Y."/>
            <person name="Jiang Y.T."/>
            <person name="Yu X."/>
            <person name="Hao Y."/>
            <person name="Huang J."/>
            <person name="Zhao X.W."/>
            <person name="Ke S."/>
            <person name="Chen Y.Y."/>
            <person name="Wu W.L."/>
            <person name="Hsu J.L."/>
            <person name="Lin Y.F."/>
            <person name="Huang M.D."/>
            <person name="Li C.Y."/>
            <person name="Huang L."/>
            <person name="Wang Z.W."/>
            <person name="Zhao X."/>
            <person name="Zhong W.Y."/>
            <person name="Peng D.H."/>
            <person name="Ahmad S."/>
            <person name="Lan S."/>
            <person name="Zhang J.S."/>
            <person name="Tsai W.C."/>
            <person name="Van de Peer Y."/>
            <person name="Liu Z.J."/>
        </authorList>
    </citation>
    <scope>NUCLEOTIDE SEQUENCE</scope>
    <source>
        <strain evidence="16">CP</strain>
    </source>
</reference>
<dbReference type="PROSITE" id="PS51294">
    <property type="entry name" value="HTH_MYB"/>
    <property type="match status" value="1"/>
</dbReference>
<evidence type="ECO:0000259" key="13">
    <source>
        <dbReference type="PROSITE" id="PS50090"/>
    </source>
</evidence>
<feature type="compositionally biased region" description="Polar residues" evidence="12">
    <location>
        <begin position="151"/>
        <end position="166"/>
    </location>
</feature>
<comment type="function">
    <text evidence="11">Binds preferentially double-stranded telomeric repeats, but may also bind to the single telomeric strand.</text>
</comment>
<dbReference type="EMBL" id="JAUJYO010000018">
    <property type="protein sequence ID" value="KAK1289633.1"/>
    <property type="molecule type" value="Genomic_DNA"/>
</dbReference>
<dbReference type="Gene3D" id="1.10.10.10">
    <property type="entry name" value="Winged helix-like DNA-binding domain superfamily/Winged helix DNA-binding domain"/>
    <property type="match status" value="1"/>
</dbReference>
<evidence type="ECO:0000259" key="15">
    <source>
        <dbReference type="PROSITE" id="PS51504"/>
    </source>
</evidence>
<dbReference type="SMART" id="SM00526">
    <property type="entry name" value="H15"/>
    <property type="match status" value="1"/>
</dbReference>
<comment type="subunit">
    <text evidence="3">Forms a homodimer and heterodimers.</text>
</comment>
<dbReference type="GO" id="GO:0000781">
    <property type="term" value="C:chromosome, telomeric region"/>
    <property type="evidence" value="ECO:0007669"/>
    <property type="project" value="UniProtKB-SubCell"/>
</dbReference>
<dbReference type="GO" id="GO:0006334">
    <property type="term" value="P:nucleosome assembly"/>
    <property type="evidence" value="ECO:0007669"/>
    <property type="project" value="InterPro"/>
</dbReference>
<keyword evidence="6" id="KW-0805">Transcription regulation</keyword>
<keyword evidence="8" id="KW-0238">DNA-binding</keyword>
<comment type="subcellular location">
    <subcellularLocation>
        <location evidence="1">Chromosome</location>
        <location evidence="1">Telomere</location>
    </subcellularLocation>
    <subcellularLocation>
        <location evidence="2">Nucleus</location>
        <location evidence="2">Nucleolus</location>
    </subcellularLocation>
</comment>
<dbReference type="FunFam" id="1.10.10.60:FF:000168">
    <property type="entry name" value="Telomere repeat-binding factor 1"/>
    <property type="match status" value="1"/>
</dbReference>
<name>A0AAV9CKB2_ACOCL</name>
<dbReference type="InterPro" id="IPR005818">
    <property type="entry name" value="Histone_H1/H5_H15"/>
</dbReference>